<comment type="caution">
    <text evidence="14">The sequence shown here is derived from an EMBL/GenBank/DDBJ whole genome shotgun (WGS) entry which is preliminary data.</text>
</comment>
<dbReference type="Proteomes" id="UP000054785">
    <property type="component" value="Unassembled WGS sequence"/>
</dbReference>
<keyword evidence="8 13" id="KW-0812">Transmembrane</keyword>
<keyword evidence="11 12" id="KW-0472">Membrane</keyword>
<keyword evidence="9 12" id="KW-0201">Cytochrome c-type biogenesis</keyword>
<name>A0A0W0UAW7_9GAMM</name>
<organism evidence="14 15">
    <name type="scientific">Legionella geestiana</name>
    <dbReference type="NCBI Taxonomy" id="45065"/>
    <lineage>
        <taxon>Bacteria</taxon>
        <taxon>Pseudomonadati</taxon>
        <taxon>Pseudomonadota</taxon>
        <taxon>Gammaproteobacteria</taxon>
        <taxon>Legionellales</taxon>
        <taxon>Legionellaceae</taxon>
        <taxon>Legionella</taxon>
    </lineage>
</organism>
<dbReference type="GO" id="GO:1903607">
    <property type="term" value="P:cytochrome c biosynthetic process"/>
    <property type="evidence" value="ECO:0007669"/>
    <property type="project" value="TreeGrafter"/>
</dbReference>
<accession>A0A0W0UAW7</accession>
<evidence type="ECO:0000256" key="9">
    <source>
        <dbReference type="ARBA" id="ARBA00022748"/>
    </source>
</evidence>
<evidence type="ECO:0000256" key="4">
    <source>
        <dbReference type="ARBA" id="ARBA00016452"/>
    </source>
</evidence>
<dbReference type="NCBIfam" id="TIGR01190">
    <property type="entry name" value="ccmB"/>
    <property type="match status" value="1"/>
</dbReference>
<feature type="transmembrane region" description="Helical" evidence="13">
    <location>
        <begin position="20"/>
        <end position="40"/>
    </location>
</feature>
<dbReference type="PIRSF" id="PIRSF002764">
    <property type="entry name" value="CcmB"/>
    <property type="match status" value="1"/>
</dbReference>
<evidence type="ECO:0000256" key="6">
    <source>
        <dbReference type="ARBA" id="ARBA00022475"/>
    </source>
</evidence>
<dbReference type="STRING" id="45065.Lgee_0038"/>
<evidence type="ECO:0000256" key="2">
    <source>
        <dbReference type="ARBA" id="ARBA00004429"/>
    </source>
</evidence>
<evidence type="ECO:0000256" key="11">
    <source>
        <dbReference type="ARBA" id="ARBA00023136"/>
    </source>
</evidence>
<evidence type="ECO:0000256" key="10">
    <source>
        <dbReference type="ARBA" id="ARBA00022989"/>
    </source>
</evidence>
<sequence>MISLFWRQCMRDLLLVWREFRHLLNASLFFIMVPVFFALTLPADSAHIRTTAPGLFWIATLFAFMLQSERLFVEDFEDGHLEQWILSGYPLYLLAGARLLVHWLSTLLPLLLLTPLIGVFFGFNRFETLVLAASLVCATPALALLCALTAAFSLGVRQRGMLMALVVLPLAVPVMIFGSGAVSAAIAGQAVSGLLALLLAASLLAIILLPFAIAGALRVRVAG</sequence>
<keyword evidence="10 13" id="KW-1133">Transmembrane helix</keyword>
<keyword evidence="6 12" id="KW-1003">Cell membrane</keyword>
<feature type="transmembrane region" description="Helical" evidence="13">
    <location>
        <begin position="99"/>
        <end position="123"/>
    </location>
</feature>
<dbReference type="InterPro" id="IPR003544">
    <property type="entry name" value="Cyt_c_biogenesis_CcmB"/>
</dbReference>
<dbReference type="InterPro" id="IPR026031">
    <property type="entry name" value="Cyt_c_CcmB_bac"/>
</dbReference>
<evidence type="ECO:0000313" key="15">
    <source>
        <dbReference type="Proteomes" id="UP000054785"/>
    </source>
</evidence>
<evidence type="ECO:0000256" key="5">
    <source>
        <dbReference type="ARBA" id="ARBA00022448"/>
    </source>
</evidence>
<keyword evidence="7 12" id="KW-0997">Cell inner membrane</keyword>
<gene>
    <name evidence="14" type="primary">ccmB</name>
    <name evidence="14" type="ORF">Lgee_0038</name>
</gene>
<keyword evidence="5 12" id="KW-0813">Transport</keyword>
<comment type="function">
    <text evidence="1 12">Required for the export of heme to the periplasm for the biogenesis of c-type cytochromes.</text>
</comment>
<dbReference type="PRINTS" id="PR01414">
    <property type="entry name" value="CCMBBIOGNSIS"/>
</dbReference>
<evidence type="ECO:0000256" key="13">
    <source>
        <dbReference type="SAM" id="Phobius"/>
    </source>
</evidence>
<comment type="similarity">
    <text evidence="3 12">Belongs to the CcmB/CycW/HelB family.</text>
</comment>
<feature type="transmembrane region" description="Helical" evidence="13">
    <location>
        <begin position="161"/>
        <end position="187"/>
    </location>
</feature>
<dbReference type="PANTHER" id="PTHR30070">
    <property type="entry name" value="HEME EXPORTER PROTEIN B"/>
    <property type="match status" value="1"/>
</dbReference>
<comment type="subcellular location">
    <subcellularLocation>
        <location evidence="2">Cell inner membrane</location>
        <topology evidence="2">Multi-pass membrane protein</topology>
    </subcellularLocation>
</comment>
<evidence type="ECO:0000256" key="7">
    <source>
        <dbReference type="ARBA" id="ARBA00022519"/>
    </source>
</evidence>
<reference evidence="14 15" key="1">
    <citation type="submission" date="2015-11" db="EMBL/GenBank/DDBJ databases">
        <title>Genomic analysis of 38 Legionella species identifies large and diverse effector repertoires.</title>
        <authorList>
            <person name="Burstein D."/>
            <person name="Amaro F."/>
            <person name="Zusman T."/>
            <person name="Lifshitz Z."/>
            <person name="Cohen O."/>
            <person name="Gilbert J.A."/>
            <person name="Pupko T."/>
            <person name="Shuman H.A."/>
            <person name="Segal G."/>
        </authorList>
    </citation>
    <scope>NUCLEOTIDE SEQUENCE [LARGE SCALE GENOMIC DNA]</scope>
    <source>
        <strain evidence="14 15">ATCC 49504</strain>
    </source>
</reference>
<keyword evidence="15" id="KW-1185">Reference proteome</keyword>
<protein>
    <recommendedName>
        <fullName evidence="4 12">Heme exporter protein B</fullName>
    </recommendedName>
</protein>
<dbReference type="PANTHER" id="PTHR30070:SF1">
    <property type="entry name" value="CYTOCHROME C BIOGENESIS B-RELATED"/>
    <property type="match status" value="1"/>
</dbReference>
<dbReference type="PATRIC" id="fig|45065.4.peg.40"/>
<evidence type="ECO:0000256" key="8">
    <source>
        <dbReference type="ARBA" id="ARBA00022692"/>
    </source>
</evidence>
<feature type="transmembrane region" description="Helical" evidence="13">
    <location>
        <begin position="129"/>
        <end position="154"/>
    </location>
</feature>
<dbReference type="EMBL" id="LNYC01000001">
    <property type="protein sequence ID" value="KTD04854.1"/>
    <property type="molecule type" value="Genomic_DNA"/>
</dbReference>
<dbReference type="GO" id="GO:0005886">
    <property type="term" value="C:plasma membrane"/>
    <property type="evidence" value="ECO:0007669"/>
    <property type="project" value="UniProtKB-SubCell"/>
</dbReference>
<dbReference type="GO" id="GO:0015232">
    <property type="term" value="F:heme transmembrane transporter activity"/>
    <property type="evidence" value="ECO:0007669"/>
    <property type="project" value="InterPro"/>
</dbReference>
<evidence type="ECO:0000256" key="3">
    <source>
        <dbReference type="ARBA" id="ARBA00010544"/>
    </source>
</evidence>
<dbReference type="Pfam" id="PF03379">
    <property type="entry name" value="CcmB"/>
    <property type="match status" value="1"/>
</dbReference>
<proteinExistence type="inferred from homology"/>
<evidence type="ECO:0000256" key="12">
    <source>
        <dbReference type="PIRNR" id="PIRNR002764"/>
    </source>
</evidence>
<evidence type="ECO:0000313" key="14">
    <source>
        <dbReference type="EMBL" id="KTD04854.1"/>
    </source>
</evidence>
<evidence type="ECO:0000256" key="1">
    <source>
        <dbReference type="ARBA" id="ARBA00002442"/>
    </source>
</evidence>
<dbReference type="AlphaFoldDB" id="A0A0W0UAW7"/>
<dbReference type="GO" id="GO:0017004">
    <property type="term" value="P:cytochrome complex assembly"/>
    <property type="evidence" value="ECO:0007669"/>
    <property type="project" value="UniProtKB-KW"/>
</dbReference>
<feature type="transmembrane region" description="Helical" evidence="13">
    <location>
        <begin position="193"/>
        <end position="217"/>
    </location>
</feature>